<dbReference type="GO" id="GO:0005730">
    <property type="term" value="C:nucleolus"/>
    <property type="evidence" value="ECO:0007669"/>
    <property type="project" value="TreeGrafter"/>
</dbReference>
<proteinExistence type="predicted"/>
<name>A0A7G2CKJ0_9TRYP</name>
<dbReference type="InterPro" id="IPR039844">
    <property type="entry name" value="URB1"/>
</dbReference>
<dbReference type="PANTHER" id="PTHR13500">
    <property type="entry name" value="NUCLEOLAR PRERIBOSOMAL-ASSOCIATED PROTEIN 1"/>
    <property type="match status" value="1"/>
</dbReference>
<dbReference type="GO" id="GO:0000463">
    <property type="term" value="P:maturation of LSU-rRNA from tricistronic rRNA transcript (SSU-rRNA, 5.8S rRNA, LSU-rRNA)"/>
    <property type="evidence" value="ECO:0007669"/>
    <property type="project" value="TreeGrafter"/>
</dbReference>
<dbReference type="EMBL" id="LR877159">
    <property type="protein sequence ID" value="CAD2219929.1"/>
    <property type="molecule type" value="Genomic_DNA"/>
</dbReference>
<gene>
    <name evidence="3" type="ORF">ADEAN_000744300</name>
</gene>
<dbReference type="GO" id="GO:0000466">
    <property type="term" value="P:maturation of 5.8S rRNA from tricistronic rRNA transcript (SSU-rRNA, 5.8S rRNA, LSU-rRNA)"/>
    <property type="evidence" value="ECO:0007669"/>
    <property type="project" value="TreeGrafter"/>
</dbReference>
<dbReference type="Proteomes" id="UP000515908">
    <property type="component" value="Chromosome 15"/>
</dbReference>
<evidence type="ECO:0000256" key="1">
    <source>
        <dbReference type="SAM" id="MobiDB-lite"/>
    </source>
</evidence>
<feature type="region of interest" description="Disordered" evidence="1">
    <location>
        <begin position="1326"/>
        <end position="1361"/>
    </location>
</feature>
<evidence type="ECO:0000313" key="4">
    <source>
        <dbReference type="Proteomes" id="UP000515908"/>
    </source>
</evidence>
<dbReference type="PANTHER" id="PTHR13500:SF0">
    <property type="entry name" value="NUCLEOLAR PRE-RIBOSOMAL-ASSOCIATED PROTEIN 1"/>
    <property type="match status" value="1"/>
</dbReference>
<dbReference type="VEuPathDB" id="TriTrypDB:ADEAN_000744300"/>
<organism evidence="3 4">
    <name type="scientific">Angomonas deanei</name>
    <dbReference type="NCBI Taxonomy" id="59799"/>
    <lineage>
        <taxon>Eukaryota</taxon>
        <taxon>Discoba</taxon>
        <taxon>Euglenozoa</taxon>
        <taxon>Kinetoplastea</taxon>
        <taxon>Metakinetoplastina</taxon>
        <taxon>Trypanosomatida</taxon>
        <taxon>Trypanosomatidae</taxon>
        <taxon>Strigomonadinae</taxon>
        <taxon>Angomonas</taxon>
    </lineage>
</organism>
<evidence type="ECO:0000259" key="2">
    <source>
        <dbReference type="Pfam" id="PF16201"/>
    </source>
</evidence>
<dbReference type="InterPro" id="IPR032436">
    <property type="entry name" value="URB1_C"/>
</dbReference>
<keyword evidence="4" id="KW-1185">Reference proteome</keyword>
<feature type="compositionally biased region" description="Basic and acidic residues" evidence="1">
    <location>
        <begin position="1326"/>
        <end position="1344"/>
    </location>
</feature>
<reference evidence="3 4" key="1">
    <citation type="submission" date="2020-08" db="EMBL/GenBank/DDBJ databases">
        <authorList>
            <person name="Newling K."/>
            <person name="Davey J."/>
            <person name="Forrester S."/>
        </authorList>
    </citation>
    <scope>NUCLEOTIDE SEQUENCE [LARGE SCALE GENOMIC DNA]</scope>
    <source>
        <strain evidence="4">Crithidia deanei Carvalho (ATCC PRA-265)</strain>
    </source>
</reference>
<dbReference type="Pfam" id="PF16201">
    <property type="entry name" value="NopRA1"/>
    <property type="match status" value="1"/>
</dbReference>
<sequence length="1361" mass="152724">MQEGSEEGMELAKEALRLFEEDFICSKNVDLEAKKTVLLTQKNIFRLLSKALDYPGVGELVAHVLCRVILELHEPPADYPVSRLESAEGRGMPNFILFSLLRALRPKNSPLASQIVVFLLGNTAELIRPYFSRVSLHLTEATDTSVRTAPSTARLATLNVMTRILQLPIPYHLVSMQAQLQPASDKVDMFYTLGIKEIADEICPVWVAEFVHKMINTSTNLLQLTFAMQVTQAALKRAQKVLSIVMEIQRRKRSASANREAGDSASPLSGVRLQADEMRILAPSNGLEEDWDAFNADLSGELLTRIPRREEFWHRLTQQILPQMEQLFHATDNRQGLKKKIEFVYERFLLLTEMYNEVFRTRTPWTGVAPSVLPQLREGTITAVLRDGNDILFHMPPIVISSLCSLLVSNLSKGVPITKIHHINVSKGPIKEWPLLLSILLWGVRRREDFPAWCGDQYKGKQLPATPACSADSFATMEALLWITRLVQCVMQSVTISFNAEWAEALLWVMNLRYETIPCFLHLVNNLQMRSLSKGADRLAQELMELESTKGVLVISAAPFIGKVEEKLKGAADAPVEVKKHVNKKQNNQASQLDFWTDDQRSNIALFKSVVEQVDKQWPNRERVADHLLAYYRTCRDVHPDTREIHGANLTAQATFGEVSSMVPPHKQMELFCETLQSPVLPVTDEETVAYEKLTKLSLSGDDQAFVKFVKSFSGPALVRMESFSYEVSGRILRELNQILKLREDGKTGTAVEKNLVKVCDKLVKHLVSGAEDIFALYRANRSILPISFLLVLLTSLRVLLSLGTPGQYEPGTFDALAEFLMSVYCGSLSVQGRMVYACLLSLHYLEHGRDTTTGGQDEEGDGKKEGSEGVVFAGARVPAPIVKNRFLIQRYAVPDGQVPEADILSFLQERWTERDMYHISLRCPARLHNTLLCFGKKAEWDLLRSVFPEVTVEGDMEVINFSNNASSALVDPRYFLPLVQTAVSLPQEARRLSWANMCLPLLIRALSFTDEASRAYAASVLSTAYVKKGAGLVVSSFARLKLWQLSSKQSAKKHGSGHAHIPRLPAPLSSFLVHAIRPLGRYENVLHNHIVRFLHETNSAFAEAVPFSKWLFSFPLGCVSVPLMKEKEHQRARGAPSDNAKSAAGDLHTPVPPHLDFIRTVIEHSCETNGDAAALMHTSSVKGLMLLCDLLTSSPEIRLKCVQTLQTICAASYNVTYQLAIEGGILLWVVTFAQQLCLEYGPQPHLYTDPLFVEVLVLLRTLCRTLVCGTDLRSTQHRLAPHAFVLQVHEHVGFLRERLAYTGVTAQQPLSLVESILSSLHEHIEQKEHMKQQRRENRMEKRPRANSPDVARDSVDKKKK</sequence>
<dbReference type="OrthoDB" id="272231at2759"/>
<accession>A0A7G2CKJ0</accession>
<feature type="domain" description="URB1 C-terminal" evidence="2">
    <location>
        <begin position="1000"/>
        <end position="1229"/>
    </location>
</feature>
<protein>
    <submittedName>
        <fullName evidence="3">Nucleolar pre-ribosomal-associated protein 1, putative</fullName>
    </submittedName>
</protein>
<evidence type="ECO:0000313" key="3">
    <source>
        <dbReference type="EMBL" id="CAD2219929.1"/>
    </source>
</evidence>
<feature type="compositionally biased region" description="Basic and acidic residues" evidence="1">
    <location>
        <begin position="1351"/>
        <end position="1361"/>
    </location>
</feature>